<keyword evidence="5" id="KW-0676">Redox-active center</keyword>
<keyword evidence="6" id="KW-0812">Transmembrane</keyword>
<dbReference type="SUPFAM" id="SSF52833">
    <property type="entry name" value="Thioredoxin-like"/>
    <property type="match status" value="1"/>
</dbReference>
<gene>
    <name evidence="8" type="ORF">SAMN05216241_105196</name>
</gene>
<accession>A0A1G7RMT2</accession>
<evidence type="ECO:0000256" key="6">
    <source>
        <dbReference type="SAM" id="Phobius"/>
    </source>
</evidence>
<dbReference type="EMBL" id="FNCE01000005">
    <property type="protein sequence ID" value="SDG12003.1"/>
    <property type="molecule type" value="Genomic_DNA"/>
</dbReference>
<dbReference type="InterPro" id="IPR013740">
    <property type="entry name" value="Redoxin"/>
</dbReference>
<name>A0A1G7RMT2_9PROT</name>
<dbReference type="STRING" id="1082479.SAMN05216241_105196"/>
<dbReference type="InterPro" id="IPR017937">
    <property type="entry name" value="Thioredoxin_CS"/>
</dbReference>
<evidence type="ECO:0000313" key="8">
    <source>
        <dbReference type="EMBL" id="SDG12003.1"/>
    </source>
</evidence>
<feature type="transmembrane region" description="Helical" evidence="6">
    <location>
        <begin position="15"/>
        <end position="35"/>
    </location>
</feature>
<dbReference type="Pfam" id="PF08534">
    <property type="entry name" value="Redoxin"/>
    <property type="match status" value="1"/>
</dbReference>
<dbReference type="RefSeq" id="WP_090019860.1">
    <property type="nucleotide sequence ID" value="NZ_FNCE01000005.1"/>
</dbReference>
<dbReference type="CDD" id="cd03010">
    <property type="entry name" value="TlpA_like_DsbE"/>
    <property type="match status" value="1"/>
</dbReference>
<dbReference type="OrthoDB" id="9799347at2"/>
<comment type="similarity">
    <text evidence="2">Belongs to the thioredoxin family. DsbE subfamily.</text>
</comment>
<dbReference type="InterPro" id="IPR036249">
    <property type="entry name" value="Thioredoxin-like_sf"/>
</dbReference>
<proteinExistence type="inferred from homology"/>
<comment type="subcellular location">
    <subcellularLocation>
        <location evidence="1">Cell envelope</location>
    </subcellularLocation>
</comment>
<evidence type="ECO:0000256" key="3">
    <source>
        <dbReference type="ARBA" id="ARBA00022748"/>
    </source>
</evidence>
<protein>
    <submittedName>
        <fullName evidence="8">Cytochrome c biogenesis protein CcmG, thiol:disulfide interchange protein DsbE</fullName>
    </submittedName>
</protein>
<reference evidence="8 9" key="1">
    <citation type="submission" date="2016-10" db="EMBL/GenBank/DDBJ databases">
        <authorList>
            <person name="de Groot N.N."/>
        </authorList>
    </citation>
    <scope>NUCLEOTIDE SEQUENCE [LARGE SCALE GENOMIC DNA]</scope>
    <source>
        <strain evidence="8 9">DSM 25584</strain>
    </source>
</reference>
<organism evidence="8 9">
    <name type="scientific">Limimonas halophila</name>
    <dbReference type="NCBI Taxonomy" id="1082479"/>
    <lineage>
        <taxon>Bacteria</taxon>
        <taxon>Pseudomonadati</taxon>
        <taxon>Pseudomonadota</taxon>
        <taxon>Alphaproteobacteria</taxon>
        <taxon>Rhodospirillales</taxon>
        <taxon>Rhodovibrionaceae</taxon>
        <taxon>Limimonas</taxon>
    </lineage>
</organism>
<evidence type="ECO:0000256" key="1">
    <source>
        <dbReference type="ARBA" id="ARBA00004196"/>
    </source>
</evidence>
<evidence type="ECO:0000313" key="9">
    <source>
        <dbReference type="Proteomes" id="UP000199415"/>
    </source>
</evidence>
<evidence type="ECO:0000256" key="2">
    <source>
        <dbReference type="ARBA" id="ARBA00007758"/>
    </source>
</evidence>
<dbReference type="Proteomes" id="UP000199415">
    <property type="component" value="Unassembled WGS sequence"/>
</dbReference>
<keyword evidence="3" id="KW-0201">Cytochrome c-type biogenesis</keyword>
<dbReference type="PANTHER" id="PTHR42852:SF6">
    <property type="entry name" value="THIOL:DISULFIDE INTERCHANGE PROTEIN DSBE"/>
    <property type="match status" value="1"/>
</dbReference>
<dbReference type="InterPro" id="IPR013766">
    <property type="entry name" value="Thioredoxin_domain"/>
</dbReference>
<dbReference type="Gene3D" id="3.40.30.10">
    <property type="entry name" value="Glutaredoxin"/>
    <property type="match status" value="1"/>
</dbReference>
<evidence type="ECO:0000256" key="5">
    <source>
        <dbReference type="ARBA" id="ARBA00023284"/>
    </source>
</evidence>
<dbReference type="InterPro" id="IPR050553">
    <property type="entry name" value="Thioredoxin_ResA/DsbE_sf"/>
</dbReference>
<dbReference type="InterPro" id="IPR004799">
    <property type="entry name" value="Periplasmic_diS_OxRdtase_DsbE"/>
</dbReference>
<dbReference type="AlphaFoldDB" id="A0A1G7RMT2"/>
<sequence>MSEHGATPPGLGRRLLFALPLLAVLAFAGLAYWGLQPGHDPDAVPTGMVGERIPDFTLPALAGVRGGGVSLATLTAHEGPVLVNVFASWCAPCRAEHPVIMHLAEQRGIPVYGIAYKNAPAKARAWLNELGNPYRAVGVLSEKRAGVGIDLGISGVPETFLVGPNGVIRYKHNGALTRTILENDLLPRLAELRDQ</sequence>
<dbReference type="PANTHER" id="PTHR42852">
    <property type="entry name" value="THIOL:DISULFIDE INTERCHANGE PROTEIN DSBE"/>
    <property type="match status" value="1"/>
</dbReference>
<dbReference type="GO" id="GO:0030288">
    <property type="term" value="C:outer membrane-bounded periplasmic space"/>
    <property type="evidence" value="ECO:0007669"/>
    <property type="project" value="InterPro"/>
</dbReference>
<evidence type="ECO:0000256" key="4">
    <source>
        <dbReference type="ARBA" id="ARBA00023157"/>
    </source>
</evidence>
<dbReference type="PROSITE" id="PS51352">
    <property type="entry name" value="THIOREDOXIN_2"/>
    <property type="match status" value="1"/>
</dbReference>
<evidence type="ECO:0000259" key="7">
    <source>
        <dbReference type="PROSITE" id="PS51352"/>
    </source>
</evidence>
<keyword evidence="6" id="KW-0472">Membrane</keyword>
<feature type="domain" description="Thioredoxin" evidence="7">
    <location>
        <begin position="47"/>
        <end position="194"/>
    </location>
</feature>
<keyword evidence="4" id="KW-1015">Disulfide bond</keyword>
<dbReference type="GO" id="GO:0015036">
    <property type="term" value="F:disulfide oxidoreductase activity"/>
    <property type="evidence" value="ECO:0007669"/>
    <property type="project" value="InterPro"/>
</dbReference>
<dbReference type="GO" id="GO:0017004">
    <property type="term" value="P:cytochrome complex assembly"/>
    <property type="evidence" value="ECO:0007669"/>
    <property type="project" value="UniProtKB-KW"/>
</dbReference>
<keyword evidence="6" id="KW-1133">Transmembrane helix</keyword>
<dbReference type="PROSITE" id="PS00194">
    <property type="entry name" value="THIOREDOXIN_1"/>
    <property type="match status" value="1"/>
</dbReference>
<dbReference type="NCBIfam" id="TIGR00385">
    <property type="entry name" value="dsbE"/>
    <property type="match status" value="1"/>
</dbReference>
<keyword evidence="9" id="KW-1185">Reference proteome</keyword>